<evidence type="ECO:0000256" key="1">
    <source>
        <dbReference type="SAM" id="SignalP"/>
    </source>
</evidence>
<feature type="chain" id="PRO_5045760395" evidence="1">
    <location>
        <begin position="25"/>
        <end position="85"/>
    </location>
</feature>
<feature type="signal peptide" evidence="1">
    <location>
        <begin position="1"/>
        <end position="24"/>
    </location>
</feature>
<name>A0ABT3PQF4_9BACT</name>
<keyword evidence="3" id="KW-1185">Reference proteome</keyword>
<accession>A0ABT3PQF4</accession>
<evidence type="ECO:0000313" key="2">
    <source>
        <dbReference type="EMBL" id="MCW9708094.1"/>
    </source>
</evidence>
<comment type="caution">
    <text evidence="2">The sequence shown here is derived from an EMBL/GenBank/DDBJ whole genome shotgun (WGS) entry which is preliminary data.</text>
</comment>
<sequence length="85" mass="9800">MNNYKALFLLATAFVVVNSNFSCSQSELSPALQEYLNKSKKQQPTDTTFTRIPLTFPERRRHPDDFFREELGRGVPIDFAENDSI</sequence>
<protein>
    <submittedName>
        <fullName evidence="2">Uncharacterized protein</fullName>
    </submittedName>
</protein>
<evidence type="ECO:0000313" key="3">
    <source>
        <dbReference type="Proteomes" id="UP001207918"/>
    </source>
</evidence>
<dbReference type="EMBL" id="JAGGJA010000010">
    <property type="protein sequence ID" value="MCW9708094.1"/>
    <property type="molecule type" value="Genomic_DNA"/>
</dbReference>
<proteinExistence type="predicted"/>
<dbReference type="RefSeq" id="WP_265766880.1">
    <property type="nucleotide sequence ID" value="NZ_JAGGJA010000010.1"/>
</dbReference>
<dbReference type="Proteomes" id="UP001207918">
    <property type="component" value="Unassembled WGS sequence"/>
</dbReference>
<reference evidence="2 3" key="1">
    <citation type="submission" date="2021-03" db="EMBL/GenBank/DDBJ databases">
        <title>Aliifodinibius sp. nov., a new bacterium isolated from saline soil.</title>
        <authorList>
            <person name="Galisteo C."/>
            <person name="De La Haba R."/>
            <person name="Sanchez-Porro C."/>
            <person name="Ventosa A."/>
        </authorList>
    </citation>
    <scope>NUCLEOTIDE SEQUENCE [LARGE SCALE GENOMIC DNA]</scope>
    <source>
        <strain evidence="2 3">1BSP15-2V2</strain>
    </source>
</reference>
<organism evidence="2 3">
    <name type="scientific">Fodinibius salsisoli</name>
    <dbReference type="NCBI Taxonomy" id="2820877"/>
    <lineage>
        <taxon>Bacteria</taxon>
        <taxon>Pseudomonadati</taxon>
        <taxon>Balneolota</taxon>
        <taxon>Balneolia</taxon>
        <taxon>Balneolales</taxon>
        <taxon>Balneolaceae</taxon>
        <taxon>Fodinibius</taxon>
    </lineage>
</organism>
<gene>
    <name evidence="2" type="ORF">J6I44_14605</name>
</gene>
<keyword evidence="1" id="KW-0732">Signal</keyword>